<dbReference type="InterPro" id="IPR026265">
    <property type="entry name" value="LptC"/>
</dbReference>
<dbReference type="InterPro" id="IPR010664">
    <property type="entry name" value="LipoPS_assembly_LptC-rel"/>
</dbReference>
<protein>
    <submittedName>
        <fullName evidence="2">LPS export ABC transporter periplasmic protein LptC</fullName>
    </submittedName>
</protein>
<dbReference type="PROSITE" id="PS51257">
    <property type="entry name" value="PROKAR_LIPOPROTEIN"/>
    <property type="match status" value="1"/>
</dbReference>
<dbReference type="Proteomes" id="UP000618754">
    <property type="component" value="Unassembled WGS sequence"/>
</dbReference>
<evidence type="ECO:0000313" key="2">
    <source>
        <dbReference type="EMBL" id="MBD1387105.1"/>
    </source>
</evidence>
<gene>
    <name evidence="2" type="primary">lptC</name>
    <name evidence="2" type="ORF">IDJ75_17595</name>
</gene>
<sequence length="191" mass="21091">MQNRLKQLCIYIPAVLTALLLSACENDINKVKAIAAADATKPIQRTTGVTMTISDKGIVKAQLMSPLLIEYATKKNPYQVMPNGVRVILYNDSLTTDGNIVADTGYYYAEKSLVVFKKNVVATRKDGATYKSEELIWDTAKKQYYSNQKVVMTKPNGDVMNATSFVSDDKLLHPVFQNATGAIQMNGDLTQ</sequence>
<feature type="chain" id="PRO_5046619162" evidence="1">
    <location>
        <begin position="24"/>
        <end position="191"/>
    </location>
</feature>
<dbReference type="RefSeq" id="WP_191176951.1">
    <property type="nucleotide sequence ID" value="NZ_JACWMW010000004.1"/>
</dbReference>
<keyword evidence="1" id="KW-0732">Signal</keyword>
<accession>A0ABR7XBY2</accession>
<organism evidence="2 3">
    <name type="scientific">Mucilaginibacter rigui</name>
    <dbReference type="NCBI Taxonomy" id="534635"/>
    <lineage>
        <taxon>Bacteria</taxon>
        <taxon>Pseudomonadati</taxon>
        <taxon>Bacteroidota</taxon>
        <taxon>Sphingobacteriia</taxon>
        <taxon>Sphingobacteriales</taxon>
        <taxon>Sphingobacteriaceae</taxon>
        <taxon>Mucilaginibacter</taxon>
    </lineage>
</organism>
<name>A0ABR7XBY2_9SPHI</name>
<keyword evidence="3" id="KW-1185">Reference proteome</keyword>
<proteinExistence type="predicted"/>
<evidence type="ECO:0000256" key="1">
    <source>
        <dbReference type="SAM" id="SignalP"/>
    </source>
</evidence>
<feature type="signal peptide" evidence="1">
    <location>
        <begin position="1"/>
        <end position="23"/>
    </location>
</feature>
<dbReference type="NCBIfam" id="TIGR04409">
    <property type="entry name" value="LptC_YrbK"/>
    <property type="match status" value="1"/>
</dbReference>
<comment type="caution">
    <text evidence="2">The sequence shown here is derived from an EMBL/GenBank/DDBJ whole genome shotgun (WGS) entry which is preliminary data.</text>
</comment>
<dbReference type="Pfam" id="PF06835">
    <property type="entry name" value="LptC"/>
    <property type="match status" value="1"/>
</dbReference>
<dbReference type="EMBL" id="JACWMW010000004">
    <property type="protein sequence ID" value="MBD1387105.1"/>
    <property type="molecule type" value="Genomic_DNA"/>
</dbReference>
<evidence type="ECO:0000313" key="3">
    <source>
        <dbReference type="Proteomes" id="UP000618754"/>
    </source>
</evidence>
<reference evidence="2 3" key="1">
    <citation type="submission" date="2020-09" db="EMBL/GenBank/DDBJ databases">
        <title>Novel species of Mucilaginibacter isolated from a glacier on the Tibetan Plateau.</title>
        <authorList>
            <person name="Liu Q."/>
            <person name="Xin Y.-H."/>
        </authorList>
    </citation>
    <scope>NUCLEOTIDE SEQUENCE [LARGE SCALE GENOMIC DNA]</scope>
    <source>
        <strain evidence="2 3">CGMCC 1.13878</strain>
    </source>
</reference>
<dbReference type="Gene3D" id="2.60.450.10">
    <property type="entry name" value="Lipopolysaccharide (LPS) transport protein A like domain"/>
    <property type="match status" value="1"/>
</dbReference>